<dbReference type="Gene3D" id="3.40.50.2300">
    <property type="match status" value="1"/>
</dbReference>
<reference evidence="5 6" key="1">
    <citation type="journal article" date="2019" name="Int. J. Syst. Evol. Microbiol.">
        <title>The Global Catalogue of Microorganisms (GCM) 10K type strain sequencing project: providing services to taxonomists for standard genome sequencing and annotation.</title>
        <authorList>
            <consortium name="The Broad Institute Genomics Platform"/>
            <consortium name="The Broad Institute Genome Sequencing Center for Infectious Disease"/>
            <person name="Wu L."/>
            <person name="Ma J."/>
        </authorList>
    </citation>
    <scope>NUCLEOTIDE SEQUENCE [LARGE SCALE GENOMIC DNA]</scope>
    <source>
        <strain evidence="5 6">JCM 12696</strain>
    </source>
</reference>
<name>A0ABN1V0C4_9ACTN</name>
<feature type="domain" description="HTH luxR-type" evidence="3">
    <location>
        <begin position="134"/>
        <end position="199"/>
    </location>
</feature>
<gene>
    <name evidence="5" type="ORF">GCM10009654_49820</name>
</gene>
<evidence type="ECO:0000256" key="1">
    <source>
        <dbReference type="ARBA" id="ARBA00023125"/>
    </source>
</evidence>
<dbReference type="RefSeq" id="WP_344280888.1">
    <property type="nucleotide sequence ID" value="NZ_BAAAKV010000050.1"/>
</dbReference>
<evidence type="ECO:0000259" key="3">
    <source>
        <dbReference type="PROSITE" id="PS50043"/>
    </source>
</evidence>
<proteinExistence type="predicted"/>
<dbReference type="PANTHER" id="PTHR43214">
    <property type="entry name" value="TWO-COMPONENT RESPONSE REGULATOR"/>
    <property type="match status" value="1"/>
</dbReference>
<keyword evidence="6" id="KW-1185">Reference proteome</keyword>
<dbReference type="PANTHER" id="PTHR43214:SF42">
    <property type="entry name" value="TRANSCRIPTIONAL REGULATORY PROTEIN DESR"/>
    <property type="match status" value="1"/>
</dbReference>
<dbReference type="Pfam" id="PF00072">
    <property type="entry name" value="Response_reg"/>
    <property type="match status" value="1"/>
</dbReference>
<accession>A0ABN1V0C4</accession>
<organism evidence="5 6">
    <name type="scientific">Streptomyces hebeiensis</name>
    <dbReference type="NCBI Taxonomy" id="229486"/>
    <lineage>
        <taxon>Bacteria</taxon>
        <taxon>Bacillati</taxon>
        <taxon>Actinomycetota</taxon>
        <taxon>Actinomycetes</taxon>
        <taxon>Kitasatosporales</taxon>
        <taxon>Streptomycetaceae</taxon>
        <taxon>Streptomyces</taxon>
    </lineage>
</organism>
<dbReference type="EMBL" id="BAAAKV010000050">
    <property type="protein sequence ID" value="GAA1186285.1"/>
    <property type="molecule type" value="Genomic_DNA"/>
</dbReference>
<dbReference type="InterPro" id="IPR016032">
    <property type="entry name" value="Sig_transdc_resp-reg_C-effctor"/>
</dbReference>
<comment type="caution">
    <text evidence="5">The sequence shown here is derived from an EMBL/GenBank/DDBJ whole genome shotgun (WGS) entry which is preliminary data.</text>
</comment>
<evidence type="ECO:0000313" key="5">
    <source>
        <dbReference type="EMBL" id="GAA1186285.1"/>
    </source>
</evidence>
<dbReference type="PROSITE" id="PS50043">
    <property type="entry name" value="HTH_LUXR_2"/>
    <property type="match status" value="1"/>
</dbReference>
<dbReference type="SMART" id="SM00421">
    <property type="entry name" value="HTH_LUXR"/>
    <property type="match status" value="1"/>
</dbReference>
<dbReference type="InterPro" id="IPR011006">
    <property type="entry name" value="CheY-like_superfamily"/>
</dbReference>
<evidence type="ECO:0000313" key="6">
    <source>
        <dbReference type="Proteomes" id="UP001501371"/>
    </source>
</evidence>
<keyword evidence="1" id="KW-0238">DNA-binding</keyword>
<dbReference type="Proteomes" id="UP001501371">
    <property type="component" value="Unassembled WGS sequence"/>
</dbReference>
<feature type="modified residue" description="4-aspartylphosphate" evidence="2">
    <location>
        <position position="54"/>
    </location>
</feature>
<dbReference type="CDD" id="cd06170">
    <property type="entry name" value="LuxR_C_like"/>
    <property type="match status" value="1"/>
</dbReference>
<dbReference type="InterPro" id="IPR001789">
    <property type="entry name" value="Sig_transdc_resp-reg_receiver"/>
</dbReference>
<dbReference type="SUPFAM" id="SSF46894">
    <property type="entry name" value="C-terminal effector domain of the bipartite response regulators"/>
    <property type="match status" value="1"/>
</dbReference>
<dbReference type="PRINTS" id="PR00038">
    <property type="entry name" value="HTHLUXR"/>
</dbReference>
<dbReference type="SMART" id="SM00448">
    <property type="entry name" value="REC"/>
    <property type="match status" value="1"/>
</dbReference>
<sequence length="212" mass="23154">MIRVLFAEDEHLIRGALIELLRGELDMRVVADTGEGRQVLPLALEHRPDVAVLDVNLPDRNGIEVAALLHEHVPRCRTLLLTSLGQPATVRQAMEHHVGGYLMKDAAPGELASAIRRVASGGRVIDPELMLAVWETNTNPLTPRETEILTWAAKGYAVRDIARAVSLSTGTVRNYLSSCVTKLGARSRLDAVRLAREAGWLPPLDRAPQPGC</sequence>
<dbReference type="PROSITE" id="PS50110">
    <property type="entry name" value="RESPONSE_REGULATORY"/>
    <property type="match status" value="1"/>
</dbReference>
<evidence type="ECO:0000259" key="4">
    <source>
        <dbReference type="PROSITE" id="PS50110"/>
    </source>
</evidence>
<dbReference type="InterPro" id="IPR039420">
    <property type="entry name" value="WalR-like"/>
</dbReference>
<feature type="domain" description="Response regulatory" evidence="4">
    <location>
        <begin position="3"/>
        <end position="119"/>
    </location>
</feature>
<protein>
    <submittedName>
        <fullName evidence="5">Response regulator transcription factor</fullName>
    </submittedName>
</protein>
<dbReference type="Pfam" id="PF00196">
    <property type="entry name" value="GerE"/>
    <property type="match status" value="1"/>
</dbReference>
<dbReference type="SUPFAM" id="SSF52172">
    <property type="entry name" value="CheY-like"/>
    <property type="match status" value="1"/>
</dbReference>
<keyword evidence="2" id="KW-0597">Phosphoprotein</keyword>
<dbReference type="InterPro" id="IPR000792">
    <property type="entry name" value="Tscrpt_reg_LuxR_C"/>
</dbReference>
<evidence type="ECO:0000256" key="2">
    <source>
        <dbReference type="PROSITE-ProRule" id="PRU00169"/>
    </source>
</evidence>